<name>A0ABY0ISQ3_9RHOO</name>
<protein>
    <submittedName>
        <fullName evidence="3">Nicotinamidase-related amidase</fullName>
    </submittedName>
</protein>
<evidence type="ECO:0000256" key="1">
    <source>
        <dbReference type="ARBA" id="ARBA00022801"/>
    </source>
</evidence>
<comment type="caution">
    <text evidence="3">The sequence shown here is derived from an EMBL/GenBank/DDBJ whole genome shotgun (WGS) entry which is preliminary data.</text>
</comment>
<dbReference type="EMBL" id="SHKM01000001">
    <property type="protein sequence ID" value="RZT90617.1"/>
    <property type="molecule type" value="Genomic_DNA"/>
</dbReference>
<accession>A0ABY0ISQ3</accession>
<dbReference type="PANTHER" id="PTHR43540">
    <property type="entry name" value="PEROXYUREIDOACRYLATE/UREIDOACRYLATE AMIDOHYDROLASE-RELATED"/>
    <property type="match status" value="1"/>
</dbReference>
<dbReference type="Pfam" id="PF00857">
    <property type="entry name" value="Isochorismatase"/>
    <property type="match status" value="1"/>
</dbReference>
<reference evidence="3 4" key="1">
    <citation type="submission" date="2019-02" db="EMBL/GenBank/DDBJ databases">
        <title>Genomic Encyclopedia of Type Strains, Phase IV (KMG-IV): sequencing the most valuable type-strain genomes for metagenomic binning, comparative biology and taxonomic classification.</title>
        <authorList>
            <person name="Goeker M."/>
        </authorList>
    </citation>
    <scope>NUCLEOTIDE SEQUENCE [LARGE SCALE GENOMIC DNA]</scope>
    <source>
        <strain evidence="3 4">DSM 21223</strain>
    </source>
</reference>
<dbReference type="InterPro" id="IPR036380">
    <property type="entry name" value="Isochorismatase-like_sf"/>
</dbReference>
<proteinExistence type="predicted"/>
<dbReference type="InterPro" id="IPR050272">
    <property type="entry name" value="Isochorismatase-like_hydrls"/>
</dbReference>
<gene>
    <name evidence="3" type="ORF">EV678_1437</name>
</gene>
<keyword evidence="1" id="KW-0378">Hydrolase</keyword>
<evidence type="ECO:0000313" key="4">
    <source>
        <dbReference type="Proteomes" id="UP000292136"/>
    </source>
</evidence>
<dbReference type="Gene3D" id="3.40.50.850">
    <property type="entry name" value="Isochorismatase-like"/>
    <property type="match status" value="1"/>
</dbReference>
<evidence type="ECO:0000313" key="3">
    <source>
        <dbReference type="EMBL" id="RZT90617.1"/>
    </source>
</evidence>
<sequence length="174" mass="18602">MSNSKPALVVIDLQNDYFPGGAFPLWQPEAVLERTLAAVAAARARGVPVILVQHVADPAKGPAPFFNQGTPGVDLHPRLLAAAPEAPVVLKRFADSFHQTDLEAVLAQRGITELWLCGMMTHNCVTHTALSKAAEKYPVSVLKDCCTTVSEMIHRIALSALTTRVAVVDTAALL</sequence>
<dbReference type="Proteomes" id="UP000292136">
    <property type="component" value="Unassembled WGS sequence"/>
</dbReference>
<evidence type="ECO:0000259" key="2">
    <source>
        <dbReference type="Pfam" id="PF00857"/>
    </source>
</evidence>
<dbReference type="PANTHER" id="PTHR43540:SF15">
    <property type="entry name" value="BLR5631 PROTEIN"/>
    <property type="match status" value="1"/>
</dbReference>
<dbReference type="RefSeq" id="WP_130459001.1">
    <property type="nucleotide sequence ID" value="NZ_SHKM01000001.1"/>
</dbReference>
<organism evidence="3 4">
    <name type="scientific">Azospira oryzae</name>
    <dbReference type="NCBI Taxonomy" id="146939"/>
    <lineage>
        <taxon>Bacteria</taxon>
        <taxon>Pseudomonadati</taxon>
        <taxon>Pseudomonadota</taxon>
        <taxon>Betaproteobacteria</taxon>
        <taxon>Rhodocyclales</taxon>
        <taxon>Rhodocyclaceae</taxon>
        <taxon>Azospira</taxon>
    </lineage>
</organism>
<keyword evidence="4" id="KW-1185">Reference proteome</keyword>
<dbReference type="CDD" id="cd01014">
    <property type="entry name" value="nicotinamidase_related"/>
    <property type="match status" value="1"/>
</dbReference>
<dbReference type="SUPFAM" id="SSF52499">
    <property type="entry name" value="Isochorismatase-like hydrolases"/>
    <property type="match status" value="1"/>
</dbReference>
<dbReference type="InterPro" id="IPR000868">
    <property type="entry name" value="Isochorismatase-like_dom"/>
</dbReference>
<feature type="domain" description="Isochorismatase-like" evidence="2">
    <location>
        <begin position="7"/>
        <end position="171"/>
    </location>
</feature>